<dbReference type="AlphaFoldDB" id="A0A9W9BQK5"/>
<feature type="transmembrane region" description="Helical" evidence="2">
    <location>
        <begin position="135"/>
        <end position="153"/>
    </location>
</feature>
<feature type="region of interest" description="Disordered" evidence="1">
    <location>
        <begin position="280"/>
        <end position="305"/>
    </location>
</feature>
<dbReference type="Proteomes" id="UP001140502">
    <property type="component" value="Unassembled WGS sequence"/>
</dbReference>
<evidence type="ECO:0000313" key="4">
    <source>
        <dbReference type="Proteomes" id="UP001140502"/>
    </source>
</evidence>
<evidence type="ECO:0000256" key="2">
    <source>
        <dbReference type="SAM" id="Phobius"/>
    </source>
</evidence>
<keyword evidence="2" id="KW-0472">Membrane</keyword>
<reference evidence="3" key="1">
    <citation type="submission" date="2022-10" db="EMBL/GenBank/DDBJ databases">
        <title>Tapping the CABI collections for fungal endophytes: first genome assemblies for Collariella, Neodidymelliopsis, Ascochyta clinopodiicola, Didymella pomorum, Didymosphaeria variabile, Neocosmospora piperis and Neocucurbitaria cava.</title>
        <authorList>
            <person name="Hill R."/>
        </authorList>
    </citation>
    <scope>NUCLEOTIDE SEQUENCE</scope>
    <source>
        <strain evidence="3">IMI 366586</strain>
    </source>
</reference>
<keyword evidence="2" id="KW-0812">Transmembrane</keyword>
<protein>
    <submittedName>
        <fullName evidence="3">Uncharacterized protein</fullName>
    </submittedName>
</protein>
<evidence type="ECO:0000313" key="3">
    <source>
        <dbReference type="EMBL" id="KAJ4321214.1"/>
    </source>
</evidence>
<feature type="transmembrane region" description="Helical" evidence="2">
    <location>
        <begin position="48"/>
        <end position="70"/>
    </location>
</feature>
<dbReference type="EMBL" id="JAPEUR010000098">
    <property type="protein sequence ID" value="KAJ4321214.1"/>
    <property type="molecule type" value="Genomic_DNA"/>
</dbReference>
<sequence>MSFFRRNNLDYDPKEFPRYRELFPQPRSLFAKMLDCRPSIISFMAANWNILVIICGIIAEFFTMINYNLWMIPTAVRWLINEFKTADGCNMTHGALLLFWMYRTGYSFSFVLWDLAKWLYQQWVPFYASVWLRRIYWVGSVIAYIYFSIPAIFNAISMLIISAAIGIILLQISLYLYSICPCPDWLRRPEPEPRDPRCVGFNEPLPFQVRFSNPPSPKTPKTPSPIIPARAFSWSSPPSPSSINRIPFYTLTSPENLSVKPNPISTIKPPGAAYVKRQPFSSTKPPGAAYVKPKPTSSLKPPGASYVKVSPKAKHYLASNGIIPERLAPKRSTNFQRLSRARNVLTPEGRNDPNVITSYHQNRPINNELKNQWLAGTLSSAERELAQMSSEAQRLKTLIAQFYKKSCAATQMASISPTTALLPRPEMAVIKGDNAREKLRFKALLAEYPPEIENIVTYIQQSHPRVRDSLTGLASRIDADDQSPVACAMRADYIDCQEKLTRIVRIIERAQSSVDNSKQRCARRIEELSDEIARLDSIDLSHKKLKMRAYSP</sequence>
<keyword evidence="2" id="KW-1133">Transmembrane helix</keyword>
<gene>
    <name evidence="3" type="ORF">N0V84_005461</name>
</gene>
<comment type="caution">
    <text evidence="3">The sequence shown here is derived from an EMBL/GenBank/DDBJ whole genome shotgun (WGS) entry which is preliminary data.</text>
</comment>
<dbReference type="OrthoDB" id="5084788at2759"/>
<organism evidence="3 4">
    <name type="scientific">Fusarium piperis</name>
    <dbReference type="NCBI Taxonomy" id="1435070"/>
    <lineage>
        <taxon>Eukaryota</taxon>
        <taxon>Fungi</taxon>
        <taxon>Dikarya</taxon>
        <taxon>Ascomycota</taxon>
        <taxon>Pezizomycotina</taxon>
        <taxon>Sordariomycetes</taxon>
        <taxon>Hypocreomycetidae</taxon>
        <taxon>Hypocreales</taxon>
        <taxon>Nectriaceae</taxon>
        <taxon>Fusarium</taxon>
        <taxon>Fusarium solani species complex</taxon>
    </lineage>
</organism>
<accession>A0A9W9BQK5</accession>
<proteinExistence type="predicted"/>
<evidence type="ECO:0000256" key="1">
    <source>
        <dbReference type="SAM" id="MobiDB-lite"/>
    </source>
</evidence>
<keyword evidence="4" id="KW-1185">Reference proteome</keyword>
<feature type="transmembrane region" description="Helical" evidence="2">
    <location>
        <begin position="91"/>
        <end position="115"/>
    </location>
</feature>
<name>A0A9W9BQK5_9HYPO</name>
<feature type="transmembrane region" description="Helical" evidence="2">
    <location>
        <begin position="160"/>
        <end position="178"/>
    </location>
</feature>